<dbReference type="Pfam" id="PF00126">
    <property type="entry name" value="HTH_1"/>
    <property type="match status" value="1"/>
</dbReference>
<dbReference type="NCBIfam" id="NF002964">
    <property type="entry name" value="PRK03635.1"/>
    <property type="match status" value="1"/>
</dbReference>
<dbReference type="InterPro" id="IPR000847">
    <property type="entry name" value="LysR_HTH_N"/>
</dbReference>
<dbReference type="Gene3D" id="1.10.10.10">
    <property type="entry name" value="Winged helix-like DNA-binding domain superfamily/Winged helix DNA-binding domain"/>
    <property type="match status" value="1"/>
</dbReference>
<reference evidence="7" key="1">
    <citation type="submission" date="2023-06" db="EMBL/GenBank/DDBJ databases">
        <title>lsaBGC provides a comprehensive framework for evolutionary analysis of biosynthetic gene clusters within focal taxa.</title>
        <authorList>
            <person name="Salamzade R."/>
            <person name="Sandstrom S."/>
            <person name="Kalan L.R."/>
        </authorList>
    </citation>
    <scope>NUCLEOTIDE SEQUENCE</scope>
    <source>
        <strain evidence="7">P3-SID899</strain>
    </source>
</reference>
<dbReference type="InterPro" id="IPR036390">
    <property type="entry name" value="WH_DNA-bd_sf"/>
</dbReference>
<keyword evidence="3 7" id="KW-0238">DNA-binding</keyword>
<evidence type="ECO:0000313" key="7">
    <source>
        <dbReference type="EMBL" id="MCV7628760.1"/>
    </source>
</evidence>
<evidence type="ECO:0000256" key="2">
    <source>
        <dbReference type="ARBA" id="ARBA00023015"/>
    </source>
</evidence>
<evidence type="ECO:0000256" key="4">
    <source>
        <dbReference type="ARBA" id="ARBA00023159"/>
    </source>
</evidence>
<feature type="domain" description="HTH lysR-type" evidence="6">
    <location>
        <begin position="9"/>
        <end position="65"/>
    </location>
</feature>
<comment type="similarity">
    <text evidence="1">Belongs to the LysR transcriptional regulatory family.</text>
</comment>
<dbReference type="PANTHER" id="PTHR30579">
    <property type="entry name" value="TRANSCRIPTIONAL REGULATOR"/>
    <property type="match status" value="1"/>
</dbReference>
<dbReference type="InterPro" id="IPR050176">
    <property type="entry name" value="LTTR"/>
</dbReference>
<sequence length="307" mass="32980">MATPTLDRMNSDHLRALVAAVDHGTFDAAADSLRISGSAFSQRIKALERQVGQVLLARTVPVRPTAAGERLLRLARQTLALEDEALAALGRGDGGRVPLRVALNADSLDTWWEPVLREAATWDDVVLQMQSEDQEHTAVLLRDGAVVAAVTDDPTPVAGCTSTPLGTMRYHAVCASFLLELHRDARGRVDFGSLPIVDYGPRDGLQHTVLRRVTRGRPVADPPTHLVPSVHAYLRAVELGLGWGMLPSVQIPPGVLEGRHPDLEPIPALGAADVHLHWQRWTAGTAALDRLTDAVLRAAPSAGDTAD</sequence>
<evidence type="ECO:0000259" key="6">
    <source>
        <dbReference type="PROSITE" id="PS50931"/>
    </source>
</evidence>
<dbReference type="SUPFAM" id="SSF46785">
    <property type="entry name" value="Winged helix' DNA-binding domain"/>
    <property type="match status" value="1"/>
</dbReference>
<evidence type="ECO:0000256" key="3">
    <source>
        <dbReference type="ARBA" id="ARBA00023125"/>
    </source>
</evidence>
<gene>
    <name evidence="7" type="ORF">M3A82_005305</name>
</gene>
<dbReference type="SUPFAM" id="SSF53850">
    <property type="entry name" value="Periplasmic binding protein-like II"/>
    <property type="match status" value="1"/>
</dbReference>
<evidence type="ECO:0000256" key="1">
    <source>
        <dbReference type="ARBA" id="ARBA00009437"/>
    </source>
</evidence>
<keyword evidence="2" id="KW-0805">Transcription regulation</keyword>
<keyword evidence="4" id="KW-0010">Activator</keyword>
<organism evidence="7 8">
    <name type="scientific">Micrococcus luteus</name>
    <name type="common">Micrococcus lysodeikticus</name>
    <dbReference type="NCBI Taxonomy" id="1270"/>
    <lineage>
        <taxon>Bacteria</taxon>
        <taxon>Bacillati</taxon>
        <taxon>Actinomycetota</taxon>
        <taxon>Actinomycetes</taxon>
        <taxon>Micrococcales</taxon>
        <taxon>Micrococcaceae</taxon>
        <taxon>Micrococcus</taxon>
    </lineage>
</organism>
<keyword evidence="5" id="KW-0804">Transcription</keyword>
<dbReference type="Proteomes" id="UP001205867">
    <property type="component" value="Unassembled WGS sequence"/>
</dbReference>
<dbReference type="AlphaFoldDB" id="A0AAP3AIJ9"/>
<dbReference type="Pfam" id="PF03466">
    <property type="entry name" value="LysR_substrate"/>
    <property type="match status" value="1"/>
</dbReference>
<dbReference type="InterPro" id="IPR036388">
    <property type="entry name" value="WH-like_DNA-bd_sf"/>
</dbReference>
<dbReference type="PANTHER" id="PTHR30579:SF2">
    <property type="entry name" value="HTH-TYPE TRANSCRIPTIONAL REGULATOR ARGP"/>
    <property type="match status" value="1"/>
</dbReference>
<dbReference type="InterPro" id="IPR017685">
    <property type="entry name" value="ArgP"/>
</dbReference>
<dbReference type="PROSITE" id="PS50931">
    <property type="entry name" value="HTH_LYSR"/>
    <property type="match status" value="1"/>
</dbReference>
<dbReference type="Gene3D" id="3.40.190.290">
    <property type="match status" value="1"/>
</dbReference>
<dbReference type="GO" id="GO:0003700">
    <property type="term" value="F:DNA-binding transcription factor activity"/>
    <property type="evidence" value="ECO:0007669"/>
    <property type="project" value="InterPro"/>
</dbReference>
<protein>
    <submittedName>
        <fullName evidence="7">ArgP/LysG family DNA-binding transcriptional regulator</fullName>
    </submittedName>
</protein>
<accession>A0AAP3AIJ9</accession>
<evidence type="ECO:0000256" key="5">
    <source>
        <dbReference type="ARBA" id="ARBA00023163"/>
    </source>
</evidence>
<comment type="caution">
    <text evidence="7">The sequence shown here is derived from an EMBL/GenBank/DDBJ whole genome shotgun (WGS) entry which is preliminary data.</text>
</comment>
<dbReference type="NCBIfam" id="TIGR03298">
    <property type="entry name" value="argP"/>
    <property type="match status" value="1"/>
</dbReference>
<proteinExistence type="inferred from homology"/>
<evidence type="ECO:0000313" key="8">
    <source>
        <dbReference type="Proteomes" id="UP001205867"/>
    </source>
</evidence>
<dbReference type="InterPro" id="IPR005119">
    <property type="entry name" value="LysR_subst-bd"/>
</dbReference>
<dbReference type="GO" id="GO:0003677">
    <property type="term" value="F:DNA binding"/>
    <property type="evidence" value="ECO:0007669"/>
    <property type="project" value="UniProtKB-KW"/>
</dbReference>
<dbReference type="EMBL" id="JALXKZ020000008">
    <property type="protein sequence ID" value="MCV7628760.1"/>
    <property type="molecule type" value="Genomic_DNA"/>
</dbReference>
<name>A0AAP3AIJ9_MICLU</name>